<proteinExistence type="predicted"/>
<name>A0A4P8IFI0_9FIRM</name>
<dbReference type="KEGG" id="arf:AR1Y2_3134"/>
<evidence type="ECO:0000313" key="2">
    <source>
        <dbReference type="Proteomes" id="UP000298653"/>
    </source>
</evidence>
<gene>
    <name evidence="1" type="ORF">AR1Y2_3134</name>
</gene>
<evidence type="ECO:0000313" key="1">
    <source>
        <dbReference type="EMBL" id="QCP36588.1"/>
    </source>
</evidence>
<keyword evidence="2" id="KW-1185">Reference proteome</keyword>
<protein>
    <submittedName>
        <fullName evidence="1">Uncharacterized protein</fullName>
    </submittedName>
</protein>
<reference evidence="1 2" key="1">
    <citation type="submission" date="2019-05" db="EMBL/GenBank/DDBJ databases">
        <title>Complete genome sequencing of Anaerostipes rhamnosivorans.</title>
        <authorList>
            <person name="Bui T.P.N."/>
            <person name="de Vos W.M."/>
        </authorList>
    </citation>
    <scope>NUCLEOTIDE SEQUENCE [LARGE SCALE GENOMIC DNA]</scope>
    <source>
        <strain evidence="1 2">1y2</strain>
    </source>
</reference>
<accession>A0A4P8IFI0</accession>
<organism evidence="1 2">
    <name type="scientific">Anaerostipes rhamnosivorans</name>
    <dbReference type="NCBI Taxonomy" id="1229621"/>
    <lineage>
        <taxon>Bacteria</taxon>
        <taxon>Bacillati</taxon>
        <taxon>Bacillota</taxon>
        <taxon>Clostridia</taxon>
        <taxon>Lachnospirales</taxon>
        <taxon>Lachnospiraceae</taxon>
        <taxon>Anaerostipes</taxon>
    </lineage>
</organism>
<dbReference type="EMBL" id="CP040058">
    <property type="protein sequence ID" value="QCP36588.1"/>
    <property type="molecule type" value="Genomic_DNA"/>
</dbReference>
<dbReference type="AlphaFoldDB" id="A0A4P8IFI0"/>
<dbReference type="Proteomes" id="UP000298653">
    <property type="component" value="Chromosome"/>
</dbReference>
<sequence>MFTLLVIYLDPYFLSPAPRTYVPSILAESFRECNHISNKKKRE</sequence>